<reference evidence="2 3" key="1">
    <citation type="journal article" date="2015" name="Mol. Plant Microbe Interact.">
        <title>Genome, transcriptome, and functional analyses of Penicillium expansum provide new insights into secondary metabolism and pathogenicity.</title>
        <authorList>
            <person name="Ballester A.R."/>
            <person name="Marcet-Houben M."/>
            <person name="Levin E."/>
            <person name="Sela N."/>
            <person name="Selma-Lazaro C."/>
            <person name="Carmona L."/>
            <person name="Wisniewski M."/>
            <person name="Droby S."/>
            <person name="Gonzalez-Candelas L."/>
            <person name="Gabaldon T."/>
        </authorList>
    </citation>
    <scope>NUCLEOTIDE SEQUENCE [LARGE SCALE GENOMIC DNA]</scope>
    <source>
        <strain evidence="2 3">MD-8</strain>
    </source>
</reference>
<dbReference type="Pfam" id="PF13649">
    <property type="entry name" value="Methyltransf_25"/>
    <property type="match status" value="1"/>
</dbReference>
<dbReference type="PANTHER" id="PTHR43591">
    <property type="entry name" value="METHYLTRANSFERASE"/>
    <property type="match status" value="1"/>
</dbReference>
<proteinExistence type="predicted"/>
<feature type="domain" description="Methyltransferase" evidence="1">
    <location>
        <begin position="78"/>
        <end position="169"/>
    </location>
</feature>
<dbReference type="SUPFAM" id="SSF53335">
    <property type="entry name" value="S-adenosyl-L-methionine-dependent methyltransferases"/>
    <property type="match status" value="1"/>
</dbReference>
<dbReference type="Proteomes" id="UP000030143">
    <property type="component" value="Unassembled WGS sequence"/>
</dbReference>
<dbReference type="InterPro" id="IPR029063">
    <property type="entry name" value="SAM-dependent_MTases_sf"/>
</dbReference>
<organism evidence="2 3">
    <name type="scientific">Penicillium expansum</name>
    <name type="common">Blue mold rot fungus</name>
    <dbReference type="NCBI Taxonomy" id="27334"/>
    <lineage>
        <taxon>Eukaryota</taxon>
        <taxon>Fungi</taxon>
        <taxon>Dikarya</taxon>
        <taxon>Ascomycota</taxon>
        <taxon>Pezizomycotina</taxon>
        <taxon>Eurotiomycetes</taxon>
        <taxon>Eurotiomycetidae</taxon>
        <taxon>Eurotiales</taxon>
        <taxon>Aspergillaceae</taxon>
        <taxon>Penicillium</taxon>
    </lineage>
</organism>
<dbReference type="InterPro" id="IPR041698">
    <property type="entry name" value="Methyltransf_25"/>
</dbReference>
<dbReference type="GO" id="GO:0008168">
    <property type="term" value="F:methyltransferase activity"/>
    <property type="evidence" value="ECO:0007669"/>
    <property type="project" value="UniProtKB-KW"/>
</dbReference>
<name>A0A0A2L0A6_PENEN</name>
<dbReference type="CDD" id="cd02440">
    <property type="entry name" value="AdoMet_MTases"/>
    <property type="match status" value="1"/>
</dbReference>
<dbReference type="AlphaFoldDB" id="A0A0A2L0A6"/>
<dbReference type="GO" id="GO:0032259">
    <property type="term" value="P:methylation"/>
    <property type="evidence" value="ECO:0007669"/>
    <property type="project" value="UniProtKB-KW"/>
</dbReference>
<dbReference type="Gene3D" id="3.40.50.150">
    <property type="entry name" value="Vaccinia Virus protein VP39"/>
    <property type="match status" value="1"/>
</dbReference>
<evidence type="ECO:0000259" key="1">
    <source>
        <dbReference type="Pfam" id="PF13649"/>
    </source>
</evidence>
<dbReference type="GeneID" id="27680206"/>
<sequence>MLAPIPIQAKASSSSRELYLSQARASGSTEDCMALYEKWAASYDDEVGDSAQNYVAPVLVAQAAIEYGLSNGATNSVILDAGCGTGLVGVALSMAKAKAIDGIDLSPAMLSVARKTGIYRDLTVADMNRPIDKTDGTYDLVSCVGTFTLGHVGPDPALRELVRVTKNNGVFVSTILQEIWVSGGFQAEVEKLVAEGVVKVVTEELIDYVKGHGDKAVLLILEKIDRD</sequence>
<dbReference type="VEuPathDB" id="FungiDB:PEXP_086380"/>
<dbReference type="RefSeq" id="XP_016600706.1">
    <property type="nucleotide sequence ID" value="XM_016744786.1"/>
</dbReference>
<dbReference type="HOGENOM" id="CLU_090201_3_1_1"/>
<dbReference type="PANTHER" id="PTHR43591:SF110">
    <property type="entry name" value="RHODANESE DOMAIN-CONTAINING PROTEIN"/>
    <property type="match status" value="1"/>
</dbReference>
<accession>A0A0A2L0A6</accession>
<keyword evidence="2" id="KW-0808">Transferase</keyword>
<keyword evidence="3" id="KW-1185">Reference proteome</keyword>
<dbReference type="STRING" id="27334.A0A0A2L0A6"/>
<evidence type="ECO:0000313" key="3">
    <source>
        <dbReference type="Proteomes" id="UP000030143"/>
    </source>
</evidence>
<comment type="caution">
    <text evidence="2">The sequence shown here is derived from an EMBL/GenBank/DDBJ whole genome shotgun (WGS) entry which is preliminary data.</text>
</comment>
<protein>
    <submittedName>
        <fullName evidence="2">Methyltransferase type 11</fullName>
    </submittedName>
</protein>
<gene>
    <name evidence="2" type="ORF">PEX2_075160</name>
</gene>
<dbReference type="EMBL" id="JQFZ01000094">
    <property type="protein sequence ID" value="KGO59536.1"/>
    <property type="molecule type" value="Genomic_DNA"/>
</dbReference>
<keyword evidence="2" id="KW-0489">Methyltransferase</keyword>
<evidence type="ECO:0000313" key="2">
    <source>
        <dbReference type="EMBL" id="KGO59536.1"/>
    </source>
</evidence>